<evidence type="ECO:0000313" key="1">
    <source>
        <dbReference type="EMBL" id="BBI62157.1"/>
    </source>
</evidence>
<dbReference type="AlphaFoldDB" id="A0A455U9B9"/>
<protein>
    <recommendedName>
        <fullName evidence="3">Nitronate monooxygenase domain-containing protein</fullName>
    </recommendedName>
</protein>
<proteinExistence type="predicted"/>
<evidence type="ECO:0000313" key="2">
    <source>
        <dbReference type="Proteomes" id="UP000320231"/>
    </source>
</evidence>
<sequence length="54" mass="5856">MRYGSGGSSKAKAWRDIWGAGQGVGGITTLNSVADEVATLRADYQKSLDQLRRR</sequence>
<accession>A0A455U9B9</accession>
<reference evidence="1 2" key="1">
    <citation type="journal article" date="2019" name="Microbiol. Resour. Announc.">
        <title>Complete Genome Sequence of Halomonas sulfidaeris Strain Esulfide1 Isolated from a Metal Sulfide Rock at a Depth of 2,200 Meters, Obtained Using Nanopore Sequencing.</title>
        <authorList>
            <person name="Saito M."/>
            <person name="Nishigata A."/>
            <person name="Galipon J."/>
            <person name="Arakawa K."/>
        </authorList>
    </citation>
    <scope>NUCLEOTIDE SEQUENCE [LARGE SCALE GENOMIC DNA]</scope>
    <source>
        <strain evidence="1 2">ATCC BAA-803</strain>
    </source>
</reference>
<dbReference type="Proteomes" id="UP000320231">
    <property type="component" value="Chromosome"/>
</dbReference>
<dbReference type="EMBL" id="AP019514">
    <property type="protein sequence ID" value="BBI62157.1"/>
    <property type="molecule type" value="Genomic_DNA"/>
</dbReference>
<name>A0A455U9B9_9GAMM</name>
<gene>
    <name evidence="1" type="ORF">HSBAA_34630</name>
</gene>
<evidence type="ECO:0008006" key="3">
    <source>
        <dbReference type="Google" id="ProtNLM"/>
    </source>
</evidence>
<dbReference type="KEGG" id="hsr:HSBAA_34630"/>
<organism evidence="1 2">
    <name type="scientific">Vreelandella sulfidaeris</name>
    <dbReference type="NCBI Taxonomy" id="115553"/>
    <lineage>
        <taxon>Bacteria</taxon>
        <taxon>Pseudomonadati</taxon>
        <taxon>Pseudomonadota</taxon>
        <taxon>Gammaproteobacteria</taxon>
        <taxon>Oceanospirillales</taxon>
        <taxon>Halomonadaceae</taxon>
        <taxon>Vreelandella</taxon>
    </lineage>
</organism>